<keyword evidence="2" id="KW-0472">Membrane</keyword>
<feature type="region of interest" description="Disordered" evidence="1">
    <location>
        <begin position="182"/>
        <end position="237"/>
    </location>
</feature>
<feature type="compositionally biased region" description="Polar residues" evidence="1">
    <location>
        <begin position="183"/>
        <end position="194"/>
    </location>
</feature>
<dbReference type="HOGENOM" id="CLU_1170702_0_0_1"/>
<feature type="compositionally biased region" description="Polar residues" evidence="1">
    <location>
        <begin position="76"/>
        <end position="89"/>
    </location>
</feature>
<proteinExistence type="predicted"/>
<evidence type="ECO:0000313" key="4">
    <source>
        <dbReference type="Proteomes" id="UP000027222"/>
    </source>
</evidence>
<keyword evidence="4" id="KW-1185">Reference proteome</keyword>
<reference evidence="4" key="1">
    <citation type="journal article" date="2014" name="Proc. Natl. Acad. Sci. U.S.A.">
        <title>Extensive sampling of basidiomycete genomes demonstrates inadequacy of the white-rot/brown-rot paradigm for wood decay fungi.</title>
        <authorList>
            <person name="Riley R."/>
            <person name="Salamov A.A."/>
            <person name="Brown D.W."/>
            <person name="Nagy L.G."/>
            <person name="Floudas D."/>
            <person name="Held B.W."/>
            <person name="Levasseur A."/>
            <person name="Lombard V."/>
            <person name="Morin E."/>
            <person name="Otillar R."/>
            <person name="Lindquist E.A."/>
            <person name="Sun H."/>
            <person name="LaButti K.M."/>
            <person name="Schmutz J."/>
            <person name="Jabbour D."/>
            <person name="Luo H."/>
            <person name="Baker S.E."/>
            <person name="Pisabarro A.G."/>
            <person name="Walton J.D."/>
            <person name="Blanchette R.A."/>
            <person name="Henrissat B."/>
            <person name="Martin F."/>
            <person name="Cullen D."/>
            <person name="Hibbett D.S."/>
            <person name="Grigoriev I.V."/>
        </authorList>
    </citation>
    <scope>NUCLEOTIDE SEQUENCE [LARGE SCALE GENOMIC DNA]</scope>
    <source>
        <strain evidence="4">CBS 339.88</strain>
    </source>
</reference>
<feature type="compositionally biased region" description="Pro residues" evidence="1">
    <location>
        <begin position="91"/>
        <end position="134"/>
    </location>
</feature>
<keyword evidence="2" id="KW-0812">Transmembrane</keyword>
<accession>A0A067TQT6</accession>
<evidence type="ECO:0000256" key="2">
    <source>
        <dbReference type="SAM" id="Phobius"/>
    </source>
</evidence>
<feature type="transmembrane region" description="Helical" evidence="2">
    <location>
        <begin position="12"/>
        <end position="33"/>
    </location>
</feature>
<gene>
    <name evidence="3" type="ORF">GALMADRAFT_237553</name>
</gene>
<dbReference type="Proteomes" id="UP000027222">
    <property type="component" value="Unassembled WGS sequence"/>
</dbReference>
<sequence length="237" mass="25864">MSTQTRNPSSIYIGAVVAIVALSSLGILLRIMAVRRARTAAIMRQNALPGPILYPQRPQSAMPLQGYYTQPRPPANSYTQNRPPNQNTWNPPAPAYSPPYQPPPAPPPASPRFNNNPPPPVFPTPTVPSPPQPPSNRSQPGSQPQTTVADPPPRPEEDGSQLQTNLLDRMREVQTLMLEIHQLESQPGSQTNRTKIQDLQRRVTELSGVDSRPAPPPIVAAVNDNREPPPYNLDGSG</sequence>
<organism evidence="3 4">
    <name type="scientific">Galerina marginata (strain CBS 339.88)</name>
    <dbReference type="NCBI Taxonomy" id="685588"/>
    <lineage>
        <taxon>Eukaryota</taxon>
        <taxon>Fungi</taxon>
        <taxon>Dikarya</taxon>
        <taxon>Basidiomycota</taxon>
        <taxon>Agaricomycotina</taxon>
        <taxon>Agaricomycetes</taxon>
        <taxon>Agaricomycetidae</taxon>
        <taxon>Agaricales</taxon>
        <taxon>Agaricineae</taxon>
        <taxon>Strophariaceae</taxon>
        <taxon>Galerina</taxon>
    </lineage>
</organism>
<feature type="region of interest" description="Disordered" evidence="1">
    <location>
        <begin position="63"/>
        <end position="164"/>
    </location>
</feature>
<evidence type="ECO:0000256" key="1">
    <source>
        <dbReference type="SAM" id="MobiDB-lite"/>
    </source>
</evidence>
<feature type="compositionally biased region" description="Basic and acidic residues" evidence="1">
    <location>
        <begin position="195"/>
        <end position="204"/>
    </location>
</feature>
<protein>
    <submittedName>
        <fullName evidence="3">Uncharacterized protein</fullName>
    </submittedName>
</protein>
<keyword evidence="2" id="KW-1133">Transmembrane helix</keyword>
<dbReference type="EMBL" id="KL142368">
    <property type="protein sequence ID" value="KDR84687.1"/>
    <property type="molecule type" value="Genomic_DNA"/>
</dbReference>
<dbReference type="OrthoDB" id="3070092at2759"/>
<feature type="compositionally biased region" description="Low complexity" evidence="1">
    <location>
        <begin position="135"/>
        <end position="145"/>
    </location>
</feature>
<evidence type="ECO:0000313" key="3">
    <source>
        <dbReference type="EMBL" id="KDR84687.1"/>
    </source>
</evidence>
<dbReference type="AlphaFoldDB" id="A0A067TQT6"/>
<name>A0A067TQT6_GALM3</name>